<organism evidence="1">
    <name type="scientific">marine metagenome</name>
    <dbReference type="NCBI Taxonomy" id="408172"/>
    <lineage>
        <taxon>unclassified sequences</taxon>
        <taxon>metagenomes</taxon>
        <taxon>ecological metagenomes</taxon>
    </lineage>
</organism>
<name>A0A382TRB9_9ZZZZ</name>
<protein>
    <recommendedName>
        <fullName evidence="2">SMP-30/Gluconolactonase/LRE-like region domain-containing protein</fullName>
    </recommendedName>
</protein>
<dbReference type="SUPFAM" id="SSF50969">
    <property type="entry name" value="YVTN repeat-like/Quinoprotein amine dehydrogenase"/>
    <property type="match status" value="1"/>
</dbReference>
<dbReference type="Gene3D" id="2.130.10.10">
    <property type="entry name" value="YVTN repeat-like/Quinoprotein amine dehydrogenase"/>
    <property type="match status" value="1"/>
</dbReference>
<evidence type="ECO:0000313" key="1">
    <source>
        <dbReference type="EMBL" id="SVD24107.1"/>
    </source>
</evidence>
<dbReference type="EMBL" id="UINC01138268">
    <property type="protein sequence ID" value="SVD24107.1"/>
    <property type="molecule type" value="Genomic_DNA"/>
</dbReference>
<reference evidence="1" key="1">
    <citation type="submission" date="2018-05" db="EMBL/GenBank/DDBJ databases">
        <authorList>
            <person name="Lanie J.A."/>
            <person name="Ng W.-L."/>
            <person name="Kazmierczak K.M."/>
            <person name="Andrzejewski T.M."/>
            <person name="Davidsen T.M."/>
            <person name="Wayne K.J."/>
            <person name="Tettelin H."/>
            <person name="Glass J.I."/>
            <person name="Rusch D."/>
            <person name="Podicherti R."/>
            <person name="Tsui H.-C.T."/>
            <person name="Winkler M.E."/>
        </authorList>
    </citation>
    <scope>NUCLEOTIDE SEQUENCE</scope>
</reference>
<accession>A0A382TRB9</accession>
<evidence type="ECO:0008006" key="2">
    <source>
        <dbReference type="Google" id="ProtNLM"/>
    </source>
</evidence>
<dbReference type="AlphaFoldDB" id="A0A382TRB9"/>
<sequence length="205" mass="22919">MASPALRHKGRVFRTLLISSMLAAGGAEAQTTARWYIGTYTNDVLVWDEASEQVIDRITMRNPIPTGITVSEAKDRLYVRDASAQIIEVVDVVAGEVIDEFTLSEDSVSVRINSFAPHPSNEKAIIQVMRYTKHIDRYTVEGPFVVEYALDSKMVTDTVPLPDGREAGSLTFRYSPDGETIYFFGTDIIAVDADTYEEVERWELS</sequence>
<proteinExistence type="predicted"/>
<dbReference type="InterPro" id="IPR011044">
    <property type="entry name" value="Quino_amine_DH_bsu"/>
</dbReference>
<feature type="non-terminal residue" evidence="1">
    <location>
        <position position="205"/>
    </location>
</feature>
<gene>
    <name evidence="1" type="ORF">METZ01_LOCUS376961</name>
</gene>
<dbReference type="InterPro" id="IPR015943">
    <property type="entry name" value="WD40/YVTN_repeat-like_dom_sf"/>
</dbReference>